<name>A0A5N7ARJ0_9EURO</name>
<evidence type="ECO:0000256" key="1">
    <source>
        <dbReference type="ARBA" id="ARBA00023015"/>
    </source>
</evidence>
<dbReference type="PANTHER" id="PTHR47784">
    <property type="entry name" value="STEROL UPTAKE CONTROL PROTEIN 2"/>
    <property type="match status" value="1"/>
</dbReference>
<dbReference type="PROSITE" id="PS00463">
    <property type="entry name" value="ZN2_CY6_FUNGAL_1"/>
    <property type="match status" value="1"/>
</dbReference>
<feature type="domain" description="Zn(2)-C6 fungal-type" evidence="6">
    <location>
        <begin position="12"/>
        <end position="42"/>
    </location>
</feature>
<keyword evidence="3" id="KW-0804">Transcription</keyword>
<keyword evidence="2" id="KW-0238">DNA-binding</keyword>
<keyword evidence="8" id="KW-1185">Reference proteome</keyword>
<evidence type="ECO:0000256" key="4">
    <source>
        <dbReference type="ARBA" id="ARBA00023242"/>
    </source>
</evidence>
<proteinExistence type="predicted"/>
<keyword evidence="4" id="KW-0539">Nucleus</keyword>
<dbReference type="Pfam" id="PF00172">
    <property type="entry name" value="Zn_clus"/>
    <property type="match status" value="1"/>
</dbReference>
<protein>
    <recommendedName>
        <fullName evidence="6">Zn(2)-C6 fungal-type domain-containing protein</fullName>
    </recommendedName>
</protein>
<dbReference type="SUPFAM" id="SSF57701">
    <property type="entry name" value="Zn2/Cys6 DNA-binding domain"/>
    <property type="match status" value="1"/>
</dbReference>
<dbReference type="PROSITE" id="PS50048">
    <property type="entry name" value="ZN2_CY6_FUNGAL_2"/>
    <property type="match status" value="1"/>
</dbReference>
<evidence type="ECO:0000256" key="5">
    <source>
        <dbReference type="SAM" id="MobiDB-lite"/>
    </source>
</evidence>
<dbReference type="GO" id="GO:0003677">
    <property type="term" value="F:DNA binding"/>
    <property type="evidence" value="ECO:0007669"/>
    <property type="project" value="UniProtKB-KW"/>
</dbReference>
<dbReference type="GO" id="GO:0001228">
    <property type="term" value="F:DNA-binding transcription activator activity, RNA polymerase II-specific"/>
    <property type="evidence" value="ECO:0007669"/>
    <property type="project" value="TreeGrafter"/>
</dbReference>
<dbReference type="InterPro" id="IPR053157">
    <property type="entry name" value="Sterol_Uptake_Regulator"/>
</dbReference>
<evidence type="ECO:0000313" key="7">
    <source>
        <dbReference type="EMBL" id="KAE8372353.1"/>
    </source>
</evidence>
<feature type="compositionally biased region" description="Low complexity" evidence="5">
    <location>
        <begin position="53"/>
        <end position="65"/>
    </location>
</feature>
<sequence>MPRRAHKKSRHGCLECKRRHIKCDEKRPTCTNCTTSERFCEYADIFQGAKQSRTTASSASSPATRDQPSEVLSPRPDSLPQDAPANMLHMRLLHHLMTETRNTLNESFDKAIYSPDILQICMSTPYLINELLAISALHMSTLCPAEEGAYRHHAAQLQTHALTILNGMKLEVNQETCVPLFIFSGLLNAHLLYNSLLNKDRDFDPFLDQLVSSFRLHRGIRAITSNSWGMLRESSLRPLILDGEERFSRMTGPDPKCAKLLALIEAAKVGPSVTNTYKQAIESLQHAMVACAYGEQNANITEITAWPVLVSPEYIDLLMMRCPEALVVLAYYAACLHMRRDIWGFGDGGRFLVESIITYLGPDWAEWLDWPIQALGEFTIR</sequence>
<dbReference type="SMART" id="SM00066">
    <property type="entry name" value="GAL4"/>
    <property type="match status" value="1"/>
</dbReference>
<evidence type="ECO:0000256" key="2">
    <source>
        <dbReference type="ARBA" id="ARBA00023125"/>
    </source>
</evidence>
<evidence type="ECO:0000256" key="3">
    <source>
        <dbReference type="ARBA" id="ARBA00023163"/>
    </source>
</evidence>
<organism evidence="7 8">
    <name type="scientific">Aspergillus bertholletiae</name>
    <dbReference type="NCBI Taxonomy" id="1226010"/>
    <lineage>
        <taxon>Eukaryota</taxon>
        <taxon>Fungi</taxon>
        <taxon>Dikarya</taxon>
        <taxon>Ascomycota</taxon>
        <taxon>Pezizomycotina</taxon>
        <taxon>Eurotiomycetes</taxon>
        <taxon>Eurotiomycetidae</taxon>
        <taxon>Eurotiales</taxon>
        <taxon>Aspergillaceae</taxon>
        <taxon>Aspergillus</taxon>
        <taxon>Aspergillus subgen. Circumdati</taxon>
    </lineage>
</organism>
<keyword evidence="1" id="KW-0805">Transcription regulation</keyword>
<feature type="region of interest" description="Disordered" evidence="5">
    <location>
        <begin position="53"/>
        <end position="83"/>
    </location>
</feature>
<dbReference type="EMBL" id="ML736363">
    <property type="protein sequence ID" value="KAE8372353.1"/>
    <property type="molecule type" value="Genomic_DNA"/>
</dbReference>
<accession>A0A5N7ARJ0</accession>
<dbReference type="Gene3D" id="4.10.240.10">
    <property type="entry name" value="Zn(2)-C6 fungal-type DNA-binding domain"/>
    <property type="match status" value="1"/>
</dbReference>
<dbReference type="PANTHER" id="PTHR47784:SF4">
    <property type="entry name" value="ZN(II)2CYS6 TRANSCRIPTION FACTOR (EUROFUNG)"/>
    <property type="match status" value="1"/>
</dbReference>
<dbReference type="OrthoDB" id="4937900at2759"/>
<evidence type="ECO:0000259" key="6">
    <source>
        <dbReference type="PROSITE" id="PS50048"/>
    </source>
</evidence>
<dbReference type="InterPro" id="IPR036864">
    <property type="entry name" value="Zn2-C6_fun-type_DNA-bd_sf"/>
</dbReference>
<dbReference type="CDD" id="cd00067">
    <property type="entry name" value="GAL4"/>
    <property type="match status" value="1"/>
</dbReference>
<dbReference type="Proteomes" id="UP000326198">
    <property type="component" value="Unassembled WGS sequence"/>
</dbReference>
<dbReference type="AlphaFoldDB" id="A0A5N7ARJ0"/>
<evidence type="ECO:0000313" key="8">
    <source>
        <dbReference type="Proteomes" id="UP000326198"/>
    </source>
</evidence>
<gene>
    <name evidence="7" type="ORF">BDV26DRAFT_274357</name>
</gene>
<dbReference type="InterPro" id="IPR001138">
    <property type="entry name" value="Zn2Cys6_DnaBD"/>
</dbReference>
<dbReference type="GO" id="GO:0008270">
    <property type="term" value="F:zinc ion binding"/>
    <property type="evidence" value="ECO:0007669"/>
    <property type="project" value="InterPro"/>
</dbReference>
<reference evidence="7 8" key="1">
    <citation type="submission" date="2019-04" db="EMBL/GenBank/DDBJ databases">
        <title>Friends and foes A comparative genomics studyof 23 Aspergillus species from section Flavi.</title>
        <authorList>
            <consortium name="DOE Joint Genome Institute"/>
            <person name="Kjaerbolling I."/>
            <person name="Vesth T."/>
            <person name="Frisvad J.C."/>
            <person name="Nybo J.L."/>
            <person name="Theobald S."/>
            <person name="Kildgaard S."/>
            <person name="Isbrandt T."/>
            <person name="Kuo A."/>
            <person name="Sato A."/>
            <person name="Lyhne E.K."/>
            <person name="Kogle M.E."/>
            <person name="Wiebenga A."/>
            <person name="Kun R.S."/>
            <person name="Lubbers R.J."/>
            <person name="Makela M.R."/>
            <person name="Barry K."/>
            <person name="Chovatia M."/>
            <person name="Clum A."/>
            <person name="Daum C."/>
            <person name="Haridas S."/>
            <person name="He G."/>
            <person name="LaButti K."/>
            <person name="Lipzen A."/>
            <person name="Mondo S."/>
            <person name="Riley R."/>
            <person name="Salamov A."/>
            <person name="Simmons B.A."/>
            <person name="Magnuson J.K."/>
            <person name="Henrissat B."/>
            <person name="Mortensen U.H."/>
            <person name="Larsen T.O."/>
            <person name="Devries R.P."/>
            <person name="Grigoriev I.V."/>
            <person name="Machida M."/>
            <person name="Baker S.E."/>
            <person name="Andersen M.R."/>
        </authorList>
    </citation>
    <scope>NUCLEOTIDE SEQUENCE [LARGE SCALE GENOMIC DNA]</scope>
    <source>
        <strain evidence="7 8">IBT 29228</strain>
    </source>
</reference>